<accession>A0ACB0KDF2</accession>
<sequence length="197" mass="22326">MAGMLPGVESARRRHVHKGGGFSDSPSLTSHNTSRRSGFCLYASNHESRPSSFSSSSMQRNTIFYQTYQDENMVGAAREAKQRLDDKFRSQRVSENTSTRQNNIKCVEGRKESIEELQIEVCGSRKSGPRKFSWSKLSWKASEEEEEDDCAVCLESFKIGEKLIPLPCAHKFHSKCLKPWLQNNSHCPCCRTTILSL</sequence>
<protein>
    <submittedName>
        <fullName evidence="1">Uncharacterized protein</fullName>
    </submittedName>
</protein>
<comment type="caution">
    <text evidence="1">The sequence shown here is derived from an EMBL/GenBank/DDBJ whole genome shotgun (WGS) entry which is preliminary data.</text>
</comment>
<evidence type="ECO:0000313" key="1">
    <source>
        <dbReference type="EMBL" id="CAJ2653597.1"/>
    </source>
</evidence>
<gene>
    <name evidence="1" type="ORF">MILVUS5_LOCUS20905</name>
</gene>
<dbReference type="EMBL" id="CASHSV030000206">
    <property type="protein sequence ID" value="CAJ2653597.1"/>
    <property type="molecule type" value="Genomic_DNA"/>
</dbReference>
<dbReference type="Proteomes" id="UP001177021">
    <property type="component" value="Unassembled WGS sequence"/>
</dbReference>
<organism evidence="1 2">
    <name type="scientific">Trifolium pratense</name>
    <name type="common">Red clover</name>
    <dbReference type="NCBI Taxonomy" id="57577"/>
    <lineage>
        <taxon>Eukaryota</taxon>
        <taxon>Viridiplantae</taxon>
        <taxon>Streptophyta</taxon>
        <taxon>Embryophyta</taxon>
        <taxon>Tracheophyta</taxon>
        <taxon>Spermatophyta</taxon>
        <taxon>Magnoliopsida</taxon>
        <taxon>eudicotyledons</taxon>
        <taxon>Gunneridae</taxon>
        <taxon>Pentapetalae</taxon>
        <taxon>rosids</taxon>
        <taxon>fabids</taxon>
        <taxon>Fabales</taxon>
        <taxon>Fabaceae</taxon>
        <taxon>Papilionoideae</taxon>
        <taxon>50 kb inversion clade</taxon>
        <taxon>NPAAA clade</taxon>
        <taxon>Hologalegina</taxon>
        <taxon>IRL clade</taxon>
        <taxon>Trifolieae</taxon>
        <taxon>Trifolium</taxon>
    </lineage>
</organism>
<reference evidence="1" key="1">
    <citation type="submission" date="2023-10" db="EMBL/GenBank/DDBJ databases">
        <authorList>
            <person name="Rodriguez Cubillos JULIANA M."/>
            <person name="De Vega J."/>
        </authorList>
    </citation>
    <scope>NUCLEOTIDE SEQUENCE</scope>
</reference>
<proteinExistence type="predicted"/>
<evidence type="ECO:0000313" key="2">
    <source>
        <dbReference type="Proteomes" id="UP001177021"/>
    </source>
</evidence>
<keyword evidence="2" id="KW-1185">Reference proteome</keyword>
<name>A0ACB0KDF2_TRIPR</name>